<organism evidence="1">
    <name type="scientific">freshwater metagenome</name>
    <dbReference type="NCBI Taxonomy" id="449393"/>
    <lineage>
        <taxon>unclassified sequences</taxon>
        <taxon>metagenomes</taxon>
        <taxon>ecological metagenomes</taxon>
    </lineage>
</organism>
<dbReference type="AlphaFoldDB" id="A0A6J7VSG7"/>
<sequence length="249" mass="26159">MLIGILQSKVVHRILAISIAAVVSLGSVLPAQATTSTGSSHSQTVMFGPLSCEDGGECKTGGSHSQTVLFGPLSCEDGGECKVGDLGPGGGVVFYVLDPSVKSRWHYLEASPENWNDGESDPQSIWCQNEKVFVKSSLTGNTPAKSVTSGLIGSGAKNTQSILGSCASGAANVSAAYRGGGYGNWFLPSKEELKLMYKNRAAIGGFESGAYWSSTELAGSYSGAQSFINGTQFFTQKCCPRYVRPIRTF</sequence>
<gene>
    <name evidence="1" type="ORF">UFOPK4410_00698</name>
</gene>
<name>A0A6J7VSG7_9ZZZZ</name>
<evidence type="ECO:0000313" key="1">
    <source>
        <dbReference type="EMBL" id="CAB5114074.1"/>
    </source>
</evidence>
<dbReference type="EMBL" id="CAFBRV010000056">
    <property type="protein sequence ID" value="CAB5114074.1"/>
    <property type="molecule type" value="Genomic_DNA"/>
</dbReference>
<protein>
    <submittedName>
        <fullName evidence="1">Unannotated protein</fullName>
    </submittedName>
</protein>
<reference evidence="1" key="1">
    <citation type="submission" date="2020-05" db="EMBL/GenBank/DDBJ databases">
        <authorList>
            <person name="Chiriac C."/>
            <person name="Salcher M."/>
            <person name="Ghai R."/>
            <person name="Kavagutti S V."/>
        </authorList>
    </citation>
    <scope>NUCLEOTIDE SEQUENCE</scope>
</reference>
<accession>A0A6J7VSG7</accession>
<proteinExistence type="predicted"/>